<dbReference type="Gene3D" id="1.10.439.10">
    <property type="entry name" value="Penicillin Amidohydrolase, domain 1"/>
    <property type="match status" value="1"/>
</dbReference>
<keyword evidence="2" id="KW-0378">Hydrolase</keyword>
<dbReference type="GO" id="GO:0016811">
    <property type="term" value="F:hydrolase activity, acting on carbon-nitrogen (but not peptide) bonds, in linear amides"/>
    <property type="evidence" value="ECO:0007669"/>
    <property type="project" value="InterPro"/>
</dbReference>
<organism evidence="4 5">
    <name type="scientific">Symbiodinium natans</name>
    <dbReference type="NCBI Taxonomy" id="878477"/>
    <lineage>
        <taxon>Eukaryota</taxon>
        <taxon>Sar</taxon>
        <taxon>Alveolata</taxon>
        <taxon>Dinophyceae</taxon>
        <taxon>Suessiales</taxon>
        <taxon>Symbiodiniaceae</taxon>
        <taxon>Symbiodinium</taxon>
    </lineage>
</organism>
<evidence type="ECO:0000256" key="2">
    <source>
        <dbReference type="ARBA" id="ARBA00022801"/>
    </source>
</evidence>
<dbReference type="InterPro" id="IPR043146">
    <property type="entry name" value="Penicillin_amidase_N_B-knob"/>
</dbReference>
<keyword evidence="3" id="KW-0865">Zymogen</keyword>
<sequence length="900" mass="98850">MPPAWVGSCLNGPVQLVAQMGLPSTAGVFEAAELDQPQAAEIVRDDFGVPHIYAATMHDLFFLNGVAHAQDRLWQMHSGRMLAAGRLCEMVGAKALDIDKFARQLGFIVLAEEDLETLRSCTMPNSTGTLQMMQAYCNGVNWYAVKAADTKQLPLEFKLAKQQWEPWTIAHSLSMMRFWSFTMNFGFQHSLLRRALSELFDPVKASAWTCTSEDEDSMPCHVDSAAWKAFTQSGLLGTLGDVLRMPAGQGSNWWILHGSQTSTGMPILVGDPHLAIRVPNFWYEVHLELTDATDDICAAGTAPPGLPGILIGHNCYLATAITLSYCDVEDVFLERVRRSDGKYKHKEQWIDCEVRREVIKIKGAEAEVCNCRSTCHGPLIEGNGMQQHQSFQHVVANAEQVKLAGEGCADEDILIAYAAIALRPKSTSTMALYMLLRGKSYEEFDAALSHISATISLNFAYADIAGNIGYVMTGEVPCRGDPKRAQTRGVEQYPLAGWTGQHDWIGAVKHRDLPKCFNPPSGLVISANHKVVDYEFYPHYLGNCWKSGFRAQAIAEELKNILSAGKAEPQQMIAMLRNTKSWAAVEFLKELQHVVPSAENLEAYKMLMAWDCDVAADSVTSSLYQLTHAELVRILVMAGAKTLHDSSAGGIGDALLVEIIGGAAFDANHVLKFLNEFQGHVHLNVLRMLRSAREALTAEVPADMSSESAGRIWWIQQADGRDAAVNAALRRAVARLEEVGGRHWQHSRAVEWGQFHIANFCHPLTKGLGLPPGSKPFDCPSLPCPGDTNTIRQAATKGIVDLSANSSQQSLRIMYNLADLGDTATNQIIMPLGQSGICASKHYMDQSKLWHEGKMKPRLLRRADIMAAAQSTMHFARATPHSSTHQASALLRCVQGICGS</sequence>
<comment type="similarity">
    <text evidence="1">Belongs to the peptidase S45 family.</text>
</comment>
<dbReference type="OrthoDB" id="330152at2759"/>
<evidence type="ECO:0000313" key="4">
    <source>
        <dbReference type="EMBL" id="CAE6949387.1"/>
    </source>
</evidence>
<dbReference type="InterPro" id="IPR029055">
    <property type="entry name" value="Ntn_hydrolases_N"/>
</dbReference>
<keyword evidence="5" id="KW-1185">Reference proteome</keyword>
<dbReference type="Gene3D" id="2.30.120.10">
    <property type="match status" value="1"/>
</dbReference>
<dbReference type="Pfam" id="PF01804">
    <property type="entry name" value="Penicil_amidase"/>
    <property type="match status" value="1"/>
</dbReference>
<dbReference type="PANTHER" id="PTHR34218:SF4">
    <property type="entry name" value="ACYL-HOMOSERINE LACTONE ACYLASE QUIP"/>
    <property type="match status" value="1"/>
</dbReference>
<evidence type="ECO:0000256" key="1">
    <source>
        <dbReference type="ARBA" id="ARBA00006586"/>
    </source>
</evidence>
<dbReference type="InterPro" id="IPR043147">
    <property type="entry name" value="Penicillin_amidase_A-knob"/>
</dbReference>
<dbReference type="InterPro" id="IPR023343">
    <property type="entry name" value="Penicillin_amidase_dom1"/>
</dbReference>
<accession>A0A812HFH6</accession>
<dbReference type="InterPro" id="IPR002692">
    <property type="entry name" value="S45"/>
</dbReference>
<dbReference type="GO" id="GO:0017000">
    <property type="term" value="P:antibiotic biosynthetic process"/>
    <property type="evidence" value="ECO:0007669"/>
    <property type="project" value="InterPro"/>
</dbReference>
<evidence type="ECO:0000256" key="3">
    <source>
        <dbReference type="ARBA" id="ARBA00023145"/>
    </source>
</evidence>
<dbReference type="AlphaFoldDB" id="A0A812HFH6"/>
<dbReference type="PANTHER" id="PTHR34218">
    <property type="entry name" value="PEPTIDASE S45 PENICILLIN AMIDASE"/>
    <property type="match status" value="1"/>
</dbReference>
<protein>
    <submittedName>
        <fullName evidence="4">AcyII protein</fullName>
    </submittedName>
</protein>
<dbReference type="EMBL" id="CAJNDS010000084">
    <property type="protein sequence ID" value="CAE6949387.1"/>
    <property type="molecule type" value="Genomic_DNA"/>
</dbReference>
<dbReference type="SUPFAM" id="SSF56235">
    <property type="entry name" value="N-terminal nucleophile aminohydrolases (Ntn hydrolases)"/>
    <property type="match status" value="1"/>
</dbReference>
<proteinExistence type="inferred from homology"/>
<name>A0A812HFH6_9DINO</name>
<gene>
    <name evidence="4" type="primary">acyII</name>
    <name evidence="4" type="ORF">SNAT2548_LOCUS1514</name>
</gene>
<dbReference type="Proteomes" id="UP000604046">
    <property type="component" value="Unassembled WGS sequence"/>
</dbReference>
<dbReference type="PIRSF" id="PIRSF001227">
    <property type="entry name" value="Pen_acylase"/>
    <property type="match status" value="1"/>
</dbReference>
<dbReference type="Gene3D" id="3.60.20.10">
    <property type="entry name" value="Glutamine Phosphoribosylpyrophosphate, subunit 1, domain 1"/>
    <property type="match status" value="1"/>
</dbReference>
<dbReference type="Gene3D" id="1.10.1400.10">
    <property type="match status" value="1"/>
</dbReference>
<dbReference type="InterPro" id="IPR014395">
    <property type="entry name" value="Pen/GL7ACA/AHL_acylase"/>
</dbReference>
<evidence type="ECO:0000313" key="5">
    <source>
        <dbReference type="Proteomes" id="UP000604046"/>
    </source>
</evidence>
<comment type="caution">
    <text evidence="4">The sequence shown here is derived from an EMBL/GenBank/DDBJ whole genome shotgun (WGS) entry which is preliminary data.</text>
</comment>
<reference evidence="4" key="1">
    <citation type="submission" date="2021-02" db="EMBL/GenBank/DDBJ databases">
        <authorList>
            <person name="Dougan E. K."/>
            <person name="Rhodes N."/>
            <person name="Thang M."/>
            <person name="Chan C."/>
        </authorList>
    </citation>
    <scope>NUCLEOTIDE SEQUENCE</scope>
</reference>